<dbReference type="Proteomes" id="UP000054387">
    <property type="component" value="Unassembled WGS sequence"/>
</dbReference>
<keyword evidence="2" id="KW-0479">Metal-binding</keyword>
<dbReference type="SUPFAM" id="SSF50022">
    <property type="entry name" value="ISP domain"/>
    <property type="match status" value="1"/>
</dbReference>
<dbReference type="RefSeq" id="WP_058582380.1">
    <property type="nucleotide sequence ID" value="NZ_LOPU01000029.1"/>
</dbReference>
<dbReference type="OrthoDB" id="5623at2157"/>
<keyword evidence="5" id="KW-1015">Disulfide bond</keyword>
<evidence type="ECO:0000256" key="3">
    <source>
        <dbReference type="ARBA" id="ARBA00023004"/>
    </source>
</evidence>
<keyword evidence="1" id="KW-0001">2Fe-2S</keyword>
<name>A0A0W1R721_9EURY</name>
<evidence type="ECO:0000259" key="6">
    <source>
        <dbReference type="PROSITE" id="PS51296"/>
    </source>
</evidence>
<proteinExistence type="predicted"/>
<dbReference type="PROSITE" id="PS51318">
    <property type="entry name" value="TAT"/>
    <property type="match status" value="1"/>
</dbReference>
<dbReference type="InterPro" id="IPR017941">
    <property type="entry name" value="Rieske_2Fe-2S"/>
</dbReference>
<evidence type="ECO:0000256" key="1">
    <source>
        <dbReference type="ARBA" id="ARBA00022714"/>
    </source>
</evidence>
<dbReference type="PROSITE" id="PS51296">
    <property type="entry name" value="RIESKE"/>
    <property type="match status" value="1"/>
</dbReference>
<dbReference type="Gene3D" id="2.102.10.10">
    <property type="entry name" value="Rieske [2Fe-2S] iron-sulphur domain"/>
    <property type="match status" value="1"/>
</dbReference>
<evidence type="ECO:0000313" key="7">
    <source>
        <dbReference type="EMBL" id="KTG09227.1"/>
    </source>
</evidence>
<comment type="caution">
    <text evidence="7">The sequence shown here is derived from an EMBL/GenBank/DDBJ whole genome shotgun (WGS) entry which is preliminary data.</text>
</comment>
<evidence type="ECO:0000313" key="8">
    <source>
        <dbReference type="Proteomes" id="UP000054387"/>
    </source>
</evidence>
<dbReference type="InterPro" id="IPR006311">
    <property type="entry name" value="TAT_signal"/>
</dbReference>
<sequence length="278" mass="29978">MSESDKYPAESGRRRFVKGVVGGATLAGVGVLGTTSINATTNASGAGGGSTQAYAIENVAGPAPRGMPQIPIEIDDEGYIRGVWPEVQTVEQNGVEVQLAQTQLGGTTYSSEWFQYCGVESYEGLDPTYESDNYFRSGSAPPYAWQQESKSEGDRFNISDFDDYETWGNGIGEAGIGKPAAGNWRSQDAEDVIPVQMIRSERIEEAAQNNEWLNASTSQGVIAWLNKCTHFCCVPGYKTTGSSATFGGANAVYCQCHQSVYDPFSVVQTLFVARPRPE</sequence>
<dbReference type="InterPro" id="IPR014349">
    <property type="entry name" value="Rieske_Fe-S_prot"/>
</dbReference>
<keyword evidence="4" id="KW-0411">Iron-sulfur</keyword>
<dbReference type="AlphaFoldDB" id="A0A0W1R721"/>
<dbReference type="GO" id="GO:0051537">
    <property type="term" value="F:2 iron, 2 sulfur cluster binding"/>
    <property type="evidence" value="ECO:0007669"/>
    <property type="project" value="UniProtKB-KW"/>
</dbReference>
<reference evidence="7 8" key="1">
    <citation type="submission" date="2015-12" db="EMBL/GenBank/DDBJ databases">
        <title>Haloprofundus marisrubri gen. nov., sp. nov., an extremely halophilic archaeon isolated from the Discovery deep brine-seawater interface in the Red Sea.</title>
        <authorList>
            <person name="Zhang G."/>
            <person name="Stingl U."/>
            <person name="Rashid M."/>
        </authorList>
    </citation>
    <scope>NUCLEOTIDE SEQUENCE [LARGE SCALE GENOMIC DNA]</scope>
    <source>
        <strain evidence="7 8">SB9</strain>
    </source>
</reference>
<dbReference type="InterPro" id="IPR036922">
    <property type="entry name" value="Rieske_2Fe-2S_sf"/>
</dbReference>
<organism evidence="7 8">
    <name type="scientific">Haloprofundus marisrubri</name>
    <dbReference type="NCBI Taxonomy" id="1514971"/>
    <lineage>
        <taxon>Archaea</taxon>
        <taxon>Methanobacteriati</taxon>
        <taxon>Methanobacteriota</taxon>
        <taxon>Stenosarchaea group</taxon>
        <taxon>Halobacteria</taxon>
        <taxon>Halobacteriales</taxon>
        <taxon>Haloferacaceae</taxon>
        <taxon>Haloprofundus</taxon>
    </lineage>
</organism>
<feature type="domain" description="Rieske" evidence="6">
    <location>
        <begin position="184"/>
        <end position="278"/>
    </location>
</feature>
<accession>A0A0W1R721</accession>
<dbReference type="EMBL" id="LOPU01000029">
    <property type="protein sequence ID" value="KTG09227.1"/>
    <property type="molecule type" value="Genomic_DNA"/>
</dbReference>
<gene>
    <name evidence="7" type="ORF">AUR64_15665</name>
</gene>
<dbReference type="PANTHER" id="PTHR10134">
    <property type="entry name" value="CYTOCHROME B-C1 COMPLEX SUBUNIT RIESKE, MITOCHONDRIAL"/>
    <property type="match status" value="1"/>
</dbReference>
<protein>
    <submittedName>
        <fullName evidence="7">Cytochrome B</fullName>
    </submittedName>
</protein>
<dbReference type="GO" id="GO:0046872">
    <property type="term" value="F:metal ion binding"/>
    <property type="evidence" value="ECO:0007669"/>
    <property type="project" value="UniProtKB-KW"/>
</dbReference>
<keyword evidence="3" id="KW-0408">Iron</keyword>
<evidence type="ECO:0000256" key="2">
    <source>
        <dbReference type="ARBA" id="ARBA00022723"/>
    </source>
</evidence>
<keyword evidence="8" id="KW-1185">Reference proteome</keyword>
<evidence type="ECO:0000256" key="4">
    <source>
        <dbReference type="ARBA" id="ARBA00023014"/>
    </source>
</evidence>
<evidence type="ECO:0000256" key="5">
    <source>
        <dbReference type="ARBA" id="ARBA00023157"/>
    </source>
</evidence>
<dbReference type="STRING" id="1514971.AUR64_15665"/>